<evidence type="ECO:0000256" key="5">
    <source>
        <dbReference type="ARBA" id="ARBA00023295"/>
    </source>
</evidence>
<comment type="caution">
    <text evidence="11">The sequence shown here is derived from an EMBL/GenBank/DDBJ whole genome shotgun (WGS) entry which is preliminary data.</text>
</comment>
<evidence type="ECO:0000256" key="9">
    <source>
        <dbReference type="SAM" id="SignalP"/>
    </source>
</evidence>
<evidence type="ECO:0000256" key="3">
    <source>
        <dbReference type="ARBA" id="ARBA00023001"/>
    </source>
</evidence>
<organism evidence="11 12">
    <name type="scientific">Serendipita indica (strain DSM 11827)</name>
    <name type="common">Root endophyte fungus</name>
    <name type="synonym">Piriformospora indica</name>
    <dbReference type="NCBI Taxonomy" id="1109443"/>
    <lineage>
        <taxon>Eukaryota</taxon>
        <taxon>Fungi</taxon>
        <taxon>Dikarya</taxon>
        <taxon>Basidiomycota</taxon>
        <taxon>Agaricomycotina</taxon>
        <taxon>Agaricomycetes</taxon>
        <taxon>Sebacinales</taxon>
        <taxon>Serendipitaceae</taxon>
        <taxon>Serendipita</taxon>
    </lineage>
</organism>
<dbReference type="GO" id="GO:0030248">
    <property type="term" value="F:cellulose binding"/>
    <property type="evidence" value="ECO:0007669"/>
    <property type="project" value="InterPro"/>
</dbReference>
<evidence type="ECO:0000256" key="1">
    <source>
        <dbReference type="ARBA" id="ARBA00022729"/>
    </source>
</evidence>
<dbReference type="FunFam" id="2.130.10.10:FF:000534">
    <property type="entry name" value="Xyloglucanase Xgh74A"/>
    <property type="match status" value="1"/>
</dbReference>
<feature type="region of interest" description="Disordered" evidence="8">
    <location>
        <begin position="61"/>
        <end position="125"/>
    </location>
</feature>
<protein>
    <submittedName>
        <fullName evidence="11">Probable endoglucanase C</fullName>
    </submittedName>
</protein>
<comment type="similarity">
    <text evidence="7">Belongs to the glycosyl hydrolase 74 family.</text>
</comment>
<keyword evidence="12" id="KW-1185">Reference proteome</keyword>
<dbReference type="PROSITE" id="PS51164">
    <property type="entry name" value="CBM1_2"/>
    <property type="match status" value="1"/>
</dbReference>
<keyword evidence="3" id="KW-0136">Cellulose degradation</keyword>
<proteinExistence type="inferred from homology"/>
<dbReference type="CDD" id="cd15482">
    <property type="entry name" value="Sialidase_non-viral"/>
    <property type="match status" value="1"/>
</dbReference>
<dbReference type="PROSITE" id="PS00562">
    <property type="entry name" value="CBM1_1"/>
    <property type="match status" value="1"/>
</dbReference>
<sequence>MKFGLSVATLLVAIAGSANAVAEWGQCGGLNYSGSTTCDAGLTCVYSNDWYSQCLRVTTTSSSSRTSSSSSSSTRVSSSSSSTRVSSSSSSTRVSSSSSSSSSTRVSSTSTSSSSSSTPSTTGAVTSEAQTWKNAVIGAGGFVPGIVFNPTKKGLAYLRTDIGGVYRLNTADDSWIPLTDYAGHVDWHDWGADALATDPVDPNNLYVAVGLYTNSWDPDNGNIIKSTDQGATWSKIYTFPFKIGGNMPGRGMGERLVIDPNNNKVLFFGARSGNGLWKSTDAGVTWSKISAFPDAGTYIPNPSDSTGYNSDKVGLTWITFDPSSKTASGTSRIFVGVASLGVANVYQTTNGGTSWTALPIFNSAFIPHRGVLSPSEGSLYVSFANGAGPYDGSAGRVGKYNIAAGTWKDVTPAQAITDGTYGFGGLTVDLQKPGTVMVAALNQWWPDANIYRSLDGGSTWSPIWEWNGYPTINRYFGVDVSLSPYLSGPLGNQDVSQKLVGWMIEALAIDPFDSNHWLYGTGATVNGGRNLLNWDTVHNVTIKSYAAGIEETAVLGLISPPSGTAHLLSVVGDIGGFMHTSLSTPGKVFATPTYGTTTSIDYAGNKPSQIVRVGNVDADTNPQIALSNDYGATWFANYAAPAPSATPGYAGGNIAYSANGDTLLWSTPSKGVLRSPNQGAFSPVAALPAGAVIASDKVDGTALYAASGSNFYWSADTGATWTTVAVSGLGTANWIAVNPYKAADLWVSSTTGVFRSTNGGKTFTKLPLVTAAWRIALGAPKTAGGTPALFIAGTVNGLSTVYRSDDQSNWIRISDAQNGFGNMASVILAGDTRIYKRVYIGTNGRGIFYNSNAV</sequence>
<feature type="compositionally biased region" description="Low complexity" evidence="8">
    <location>
        <begin position="61"/>
        <end position="122"/>
    </location>
</feature>
<dbReference type="PANTHER" id="PTHR43739:SF2">
    <property type="entry name" value="OLIGOXYLOGLUCAN-REDUCING END-SPECIFIC XYLOGLUCANASE-RELATED"/>
    <property type="match status" value="1"/>
</dbReference>
<dbReference type="SMART" id="SM00236">
    <property type="entry name" value="fCBD"/>
    <property type="match status" value="1"/>
</dbReference>
<feature type="domain" description="CBM1" evidence="10">
    <location>
        <begin position="19"/>
        <end position="55"/>
    </location>
</feature>
<dbReference type="SUPFAM" id="SSF110296">
    <property type="entry name" value="Oligoxyloglucan reducing end-specific cellobiohydrolase"/>
    <property type="match status" value="2"/>
</dbReference>
<evidence type="ECO:0000313" key="12">
    <source>
        <dbReference type="Proteomes" id="UP000007148"/>
    </source>
</evidence>
<dbReference type="SUPFAM" id="SSF57180">
    <property type="entry name" value="Cellulose-binding domain"/>
    <property type="match status" value="1"/>
</dbReference>
<dbReference type="Pfam" id="PF00734">
    <property type="entry name" value="CBM_1"/>
    <property type="match status" value="1"/>
</dbReference>
<evidence type="ECO:0000259" key="10">
    <source>
        <dbReference type="PROSITE" id="PS51164"/>
    </source>
</evidence>
<dbReference type="GO" id="GO:0005576">
    <property type="term" value="C:extracellular region"/>
    <property type="evidence" value="ECO:0007669"/>
    <property type="project" value="InterPro"/>
</dbReference>
<dbReference type="HOGENOM" id="CLU_004180_1_0_1"/>
<keyword evidence="5" id="KW-0326">Glycosidase</keyword>
<dbReference type="GO" id="GO:0016798">
    <property type="term" value="F:hydrolase activity, acting on glycosyl bonds"/>
    <property type="evidence" value="ECO:0007669"/>
    <property type="project" value="UniProtKB-KW"/>
</dbReference>
<feature type="chain" id="PRO_5003468789" evidence="9">
    <location>
        <begin position="21"/>
        <end position="854"/>
    </location>
</feature>
<evidence type="ECO:0000256" key="2">
    <source>
        <dbReference type="ARBA" id="ARBA00022801"/>
    </source>
</evidence>
<dbReference type="OrthoDB" id="2151161at2759"/>
<dbReference type="Gene3D" id="2.130.10.10">
    <property type="entry name" value="YVTN repeat-like/Quinoprotein amine dehydrogenase"/>
    <property type="match status" value="2"/>
</dbReference>
<dbReference type="InterPro" id="IPR052025">
    <property type="entry name" value="Xyloglucanase_GH74"/>
</dbReference>
<evidence type="ECO:0000313" key="11">
    <source>
        <dbReference type="EMBL" id="CCA71189.1"/>
    </source>
</evidence>
<keyword evidence="1 9" id="KW-0732">Signal</keyword>
<dbReference type="InterPro" id="IPR000254">
    <property type="entry name" value="CBD"/>
</dbReference>
<dbReference type="OMA" id="YSSWWPD"/>
<feature type="signal peptide" evidence="9">
    <location>
        <begin position="1"/>
        <end position="20"/>
    </location>
</feature>
<dbReference type="InterPro" id="IPR015943">
    <property type="entry name" value="WD40/YVTN_repeat-like_dom_sf"/>
</dbReference>
<dbReference type="Proteomes" id="UP000007148">
    <property type="component" value="Unassembled WGS sequence"/>
</dbReference>
<dbReference type="InterPro" id="IPR035971">
    <property type="entry name" value="CBD_sf"/>
</dbReference>
<evidence type="ECO:0000256" key="8">
    <source>
        <dbReference type="SAM" id="MobiDB-lite"/>
    </source>
</evidence>
<keyword evidence="4" id="KW-0119">Carbohydrate metabolism</keyword>
<reference evidence="11 12" key="1">
    <citation type="journal article" date="2011" name="PLoS Pathog.">
        <title>Endophytic Life Strategies Decoded by Genome and Transcriptome Analyses of the Mutualistic Root Symbiont Piriformospora indica.</title>
        <authorList>
            <person name="Zuccaro A."/>
            <person name="Lahrmann U."/>
            <person name="Guldener U."/>
            <person name="Langen G."/>
            <person name="Pfiffi S."/>
            <person name="Biedenkopf D."/>
            <person name="Wong P."/>
            <person name="Samans B."/>
            <person name="Grimm C."/>
            <person name="Basiewicz M."/>
            <person name="Murat C."/>
            <person name="Martin F."/>
            <person name="Kogel K.H."/>
        </authorList>
    </citation>
    <scope>NUCLEOTIDE SEQUENCE [LARGE SCALE GENOMIC DNA]</scope>
    <source>
        <strain evidence="11 12">DSM 11827</strain>
    </source>
</reference>
<gene>
    <name evidence="11" type="ORF">PIIN_05125</name>
</gene>
<dbReference type="PANTHER" id="PTHR43739">
    <property type="entry name" value="XYLOGLUCANASE (EUROFUNG)"/>
    <property type="match status" value="1"/>
</dbReference>
<keyword evidence="2" id="KW-0378">Hydrolase</keyword>
<evidence type="ECO:0000256" key="7">
    <source>
        <dbReference type="ARBA" id="ARBA00037986"/>
    </source>
</evidence>
<name>G4TIP6_SERID</name>
<dbReference type="InParanoid" id="G4TIP6"/>
<dbReference type="GO" id="GO:0030245">
    <property type="term" value="P:cellulose catabolic process"/>
    <property type="evidence" value="ECO:0007669"/>
    <property type="project" value="UniProtKB-KW"/>
</dbReference>
<evidence type="ECO:0000256" key="4">
    <source>
        <dbReference type="ARBA" id="ARBA00023277"/>
    </source>
</evidence>
<evidence type="ECO:0000256" key="6">
    <source>
        <dbReference type="ARBA" id="ARBA00023326"/>
    </source>
</evidence>
<dbReference type="EMBL" id="CAFZ01000109">
    <property type="protein sequence ID" value="CCA71189.1"/>
    <property type="molecule type" value="Genomic_DNA"/>
</dbReference>
<dbReference type="STRING" id="1109443.G4TIP6"/>
<dbReference type="AlphaFoldDB" id="G4TIP6"/>
<dbReference type="GO" id="GO:0010411">
    <property type="term" value="P:xyloglucan metabolic process"/>
    <property type="evidence" value="ECO:0007669"/>
    <property type="project" value="TreeGrafter"/>
</dbReference>
<accession>G4TIP6</accession>
<dbReference type="eggNOG" id="ENOG502QR03">
    <property type="taxonomic scope" value="Eukaryota"/>
</dbReference>
<keyword evidence="6" id="KW-0624">Polysaccharide degradation</keyword>